<dbReference type="Pfam" id="PF00692">
    <property type="entry name" value="dUTPase"/>
    <property type="match status" value="1"/>
</dbReference>
<dbReference type="Gene3D" id="1.10.1200.30">
    <property type="match status" value="1"/>
</dbReference>
<feature type="domain" description="G-patch" evidence="17">
    <location>
        <begin position="869"/>
        <end position="913"/>
    </location>
</feature>
<dbReference type="InterPro" id="IPR018061">
    <property type="entry name" value="Retropepsins"/>
</dbReference>
<dbReference type="InterPro" id="IPR036875">
    <property type="entry name" value="Znf_CCHC_sf"/>
</dbReference>
<dbReference type="Proteomes" id="UP000006718">
    <property type="component" value="Chromosome 8"/>
</dbReference>
<evidence type="ECO:0000313" key="19">
    <source>
        <dbReference type="Ensembl" id="ENSMMUP00000079133.1"/>
    </source>
</evidence>
<dbReference type="InterPro" id="IPR033704">
    <property type="entry name" value="dUTPase_trimeric"/>
</dbReference>
<dbReference type="SMART" id="SM00343">
    <property type="entry name" value="ZnF_C2HC"/>
    <property type="match status" value="2"/>
</dbReference>
<dbReference type="GeneTree" id="ENSGT00940000162994"/>
<feature type="region of interest" description="Disordered" evidence="15">
    <location>
        <begin position="590"/>
        <end position="620"/>
    </location>
</feature>
<dbReference type="Gene3D" id="1.10.150.490">
    <property type="entry name" value="Retroviral GAG p10 protein"/>
    <property type="match status" value="1"/>
</dbReference>
<protein>
    <recommendedName>
        <fullName evidence="2">human endogenous retrovirus K endopeptidase</fullName>
        <ecNumber evidence="2">3.4.23.50</ecNumber>
    </recommendedName>
</protein>
<dbReference type="SUPFAM" id="SSF51283">
    <property type="entry name" value="dUTPase-like"/>
    <property type="match status" value="1"/>
</dbReference>
<keyword evidence="3" id="KW-0645">Protease</keyword>
<keyword evidence="10" id="KW-0546">Nucleotide metabolism</keyword>
<keyword evidence="4" id="KW-0519">Myristate</keyword>
<reference evidence="19" key="2">
    <citation type="submission" date="2019-01" db="EMBL/GenBank/DDBJ databases">
        <authorList>
            <person name="Graves T."/>
            <person name="Eichler E.E."/>
            <person name="Wilson R.K."/>
        </authorList>
    </citation>
    <scope>NUCLEOTIDE SEQUENCE [LARGE SCALE GENOMIC DNA]</scope>
    <source>
        <strain evidence="19">17573</strain>
    </source>
</reference>
<dbReference type="AlphaFoldDB" id="A0A5F8AMS2"/>
<keyword evidence="11" id="KW-0449">Lipoprotein</keyword>
<dbReference type="Gene3D" id="4.10.60.10">
    <property type="entry name" value="Zinc finger, CCHC-type"/>
    <property type="match status" value="1"/>
</dbReference>
<dbReference type="GO" id="GO:0075523">
    <property type="term" value="P:viral translational frameshifting"/>
    <property type="evidence" value="ECO:0007669"/>
    <property type="project" value="UniProtKB-KW"/>
</dbReference>
<dbReference type="SUPFAM" id="SSF57756">
    <property type="entry name" value="Retrovirus zinc finger-like domains"/>
    <property type="match status" value="2"/>
</dbReference>
<dbReference type="Ensembl" id="ENSMMUT00000105063.1">
    <property type="protein sequence ID" value="ENSMMUP00000079133.1"/>
    <property type="gene ID" value="ENSMMUG00000064656.1"/>
</dbReference>
<evidence type="ECO:0000259" key="17">
    <source>
        <dbReference type="PROSITE" id="PS50174"/>
    </source>
</evidence>
<keyword evidence="14" id="KW-0175">Coiled coil</keyword>
<evidence type="ECO:0000256" key="10">
    <source>
        <dbReference type="ARBA" id="ARBA00023080"/>
    </source>
</evidence>
<dbReference type="Bgee" id="ENSMMUG00000064656">
    <property type="expression patterns" value="Expressed in cerebellar cortex and 19 other cell types or tissues"/>
</dbReference>
<dbReference type="SUPFAM" id="SSF47943">
    <property type="entry name" value="Retrovirus capsid protein, N-terminal core domain"/>
    <property type="match status" value="1"/>
</dbReference>
<dbReference type="Gene3D" id="2.40.70.10">
    <property type="entry name" value="Acid Proteases"/>
    <property type="match status" value="1"/>
</dbReference>
<dbReference type="Pfam" id="PF01585">
    <property type="entry name" value="G-patch"/>
    <property type="match status" value="1"/>
</dbReference>
<dbReference type="Pfam" id="PF14787">
    <property type="entry name" value="zf-CCHC_5"/>
    <property type="match status" value="1"/>
</dbReference>
<dbReference type="SUPFAM" id="SSF47353">
    <property type="entry name" value="Retrovirus capsid dimerization domain-like"/>
    <property type="match status" value="1"/>
</dbReference>
<dbReference type="InParanoid" id="A0A5F8AMS2"/>
<reference evidence="20" key="1">
    <citation type="journal article" date="2007" name="Science">
        <title>Evolutionary and biomedical insights from the rhesus macaque genome.</title>
        <authorList>
            <person name="Gibbs R.A."/>
            <person name="Rogers J."/>
            <person name="Katze M.G."/>
            <person name="Bumgarner R."/>
            <person name="Weinstock G.M."/>
            <person name="Mardis E.R."/>
            <person name="Remington K.A."/>
            <person name="Strausberg R.L."/>
            <person name="Venter J.C."/>
            <person name="Wilson R.K."/>
            <person name="Batzer M.A."/>
            <person name="Bustamante C.D."/>
            <person name="Eichler E.E."/>
            <person name="Hahn M.W."/>
            <person name="Hardison R.C."/>
            <person name="Makova K.D."/>
            <person name="Miller W."/>
            <person name="Milosavljevic A."/>
            <person name="Palermo R.E."/>
            <person name="Siepel A."/>
            <person name="Sikela J.M."/>
            <person name="Attaway T."/>
            <person name="Bell S."/>
            <person name="Bernard K.E."/>
            <person name="Buhay C.J."/>
            <person name="Chandrabose M.N."/>
            <person name="Dao M."/>
            <person name="Davis C."/>
            <person name="Delehaunty K.D."/>
            <person name="Ding Y."/>
            <person name="Dinh H.H."/>
            <person name="Dugan-Rocha S."/>
            <person name="Fulton L.A."/>
            <person name="Gabisi R.A."/>
            <person name="Garner T.T."/>
            <person name="Godfrey J."/>
            <person name="Hawes A.C."/>
            <person name="Hernandez J."/>
            <person name="Hines S."/>
            <person name="Holder M."/>
            <person name="Hume J."/>
            <person name="Jhangiani S.N."/>
            <person name="Joshi V."/>
            <person name="Khan Z.M."/>
            <person name="Kirkness E.F."/>
            <person name="Cree A."/>
            <person name="Fowler R.G."/>
            <person name="Lee S."/>
            <person name="Lewis L.R."/>
            <person name="Li Z."/>
            <person name="Liu Y.-S."/>
            <person name="Moore S.M."/>
            <person name="Muzny D."/>
            <person name="Nazareth L.V."/>
            <person name="Ngo D.N."/>
            <person name="Okwuonu G.O."/>
            <person name="Pai G."/>
            <person name="Parker D."/>
            <person name="Paul H.A."/>
            <person name="Pfannkoch C."/>
            <person name="Pohl C.S."/>
            <person name="Rogers Y.-H.C."/>
            <person name="Ruiz S.J."/>
            <person name="Sabo A."/>
            <person name="Santibanez J."/>
            <person name="Schneider B.W."/>
            <person name="Smith S.M."/>
            <person name="Sodergren E."/>
            <person name="Svatek A.F."/>
            <person name="Utterback T.R."/>
            <person name="Vattathil S."/>
            <person name="Warren W."/>
            <person name="White C.S."/>
            <person name="Chinwalla A.T."/>
            <person name="Feng Y."/>
            <person name="Halpern A.L."/>
            <person name="Hillier L.W."/>
            <person name="Huang X."/>
            <person name="Minx P."/>
            <person name="Nelson J.O."/>
            <person name="Pepin K.H."/>
            <person name="Qin X."/>
            <person name="Sutton G.G."/>
            <person name="Venter E."/>
            <person name="Walenz B.P."/>
            <person name="Wallis J.W."/>
            <person name="Worley K.C."/>
            <person name="Yang S.-P."/>
            <person name="Jones S.M."/>
            <person name="Marra M.A."/>
            <person name="Rocchi M."/>
            <person name="Schein J.E."/>
            <person name="Baertsch R."/>
            <person name="Clarke L."/>
            <person name="Csuros M."/>
            <person name="Glasscock J."/>
            <person name="Harris R.A."/>
            <person name="Havlak P."/>
            <person name="Jackson A.R."/>
            <person name="Jiang H."/>
            <person name="Liu Y."/>
            <person name="Messina D.N."/>
            <person name="Shen Y."/>
            <person name="Song H.X.-Z."/>
            <person name="Wylie T."/>
            <person name="Zhang L."/>
            <person name="Birney E."/>
            <person name="Han K."/>
            <person name="Konkel M.K."/>
            <person name="Lee J."/>
            <person name="Smit A.F.A."/>
            <person name="Ullmer B."/>
            <person name="Wang H."/>
            <person name="Xing J."/>
            <person name="Burhans R."/>
            <person name="Cheng Z."/>
            <person name="Karro J.E."/>
            <person name="Ma J."/>
            <person name="Raney B."/>
            <person name="She X."/>
            <person name="Cox M.J."/>
            <person name="Demuth J.P."/>
            <person name="Dumas L.J."/>
            <person name="Han S.-G."/>
            <person name="Hopkins J."/>
            <person name="Karimpour-Fard A."/>
            <person name="Kim Y.H."/>
            <person name="Pollack J.R."/>
            <person name="Vinar T."/>
            <person name="Addo-Quaye C."/>
            <person name="Degenhardt J."/>
            <person name="Denby A."/>
            <person name="Hubisz M.J."/>
            <person name="Indap A."/>
            <person name="Kosiol C."/>
            <person name="Lahn B.T."/>
            <person name="Lawson H.A."/>
            <person name="Marklein A."/>
            <person name="Nielsen R."/>
            <person name="Vallender E.J."/>
            <person name="Clark A.G."/>
            <person name="Ferguson B."/>
            <person name="Hernandez R.D."/>
            <person name="Hirani K."/>
            <person name="Kehrer-Sawatzki H."/>
            <person name="Kolb J."/>
            <person name="Patil S."/>
            <person name="Pu L.-L."/>
            <person name="Ren Y."/>
            <person name="Smith D.G."/>
            <person name="Wheeler D.A."/>
            <person name="Schenck I."/>
            <person name="Ball E.V."/>
            <person name="Chen R."/>
            <person name="Cooper D.N."/>
            <person name="Giardine B."/>
            <person name="Hsu F."/>
            <person name="Kent W.J."/>
            <person name="Lesk A."/>
            <person name="Nelson D.L."/>
            <person name="O'brien W.E."/>
            <person name="Pruefer K."/>
            <person name="Stenson P.D."/>
            <person name="Wallace J.C."/>
            <person name="Ke H."/>
            <person name="Liu X.-M."/>
            <person name="Wang P."/>
            <person name="Xiang A.P."/>
            <person name="Yang F."/>
            <person name="Barber G.P."/>
            <person name="Haussler D."/>
            <person name="Karolchik D."/>
            <person name="Kern A.D."/>
            <person name="Kuhn R.M."/>
            <person name="Smith K.E."/>
            <person name="Zwieg A.S."/>
        </authorList>
    </citation>
    <scope>NUCLEOTIDE SEQUENCE [LARGE SCALE GENOMIC DNA]</scope>
    <source>
        <strain evidence="20">17573</strain>
    </source>
</reference>
<dbReference type="SMART" id="SM00443">
    <property type="entry name" value="G_patch"/>
    <property type="match status" value="1"/>
</dbReference>
<evidence type="ECO:0000256" key="7">
    <source>
        <dbReference type="ARBA" id="ARBA00022771"/>
    </source>
</evidence>
<dbReference type="GO" id="GO:0009117">
    <property type="term" value="P:nucleotide metabolic process"/>
    <property type="evidence" value="ECO:0007669"/>
    <property type="project" value="UniProtKB-KW"/>
</dbReference>
<feature type="region of interest" description="Disordered" evidence="15">
    <location>
        <begin position="260"/>
        <end position="298"/>
    </location>
</feature>
<dbReference type="InterPro" id="IPR050195">
    <property type="entry name" value="Primate_lentivir_Gag_pol-like"/>
</dbReference>
<dbReference type="Gene3D" id="1.10.375.10">
    <property type="entry name" value="Human Immunodeficiency Virus Type 1 Capsid Protein"/>
    <property type="match status" value="1"/>
</dbReference>
<dbReference type="OMA" id="CKSKDHA"/>
<dbReference type="InterPro" id="IPR029054">
    <property type="entry name" value="dUTPase-like"/>
</dbReference>
<feature type="coiled-coil region" evidence="14">
    <location>
        <begin position="217"/>
        <end position="244"/>
    </location>
</feature>
<comment type="catalytic activity">
    <reaction evidence="1">
        <text>Processing at the authentic HIV-1 PR recognition site and release of the mature p17 matrix and the p24 capsid protein, as a result of the cleavage of the -SQNY-|-PIVQ- cleavage site.</text>
        <dbReference type="EC" id="3.4.23.50"/>
    </reaction>
</comment>
<dbReference type="GO" id="GO:0006508">
    <property type="term" value="P:proteolysis"/>
    <property type="evidence" value="ECO:0007669"/>
    <property type="project" value="UniProtKB-KW"/>
</dbReference>
<dbReference type="STRING" id="9544.ENSMMUP00000079133"/>
<name>A0A5F8AMS2_MACMU</name>
<dbReference type="Pfam" id="PF19317">
    <property type="entry name" value="Gag_p24_C"/>
    <property type="match status" value="1"/>
</dbReference>
<feature type="domain" description="Peptidase A2" evidence="18">
    <location>
        <begin position="782"/>
        <end position="858"/>
    </location>
</feature>
<evidence type="ECO:0000256" key="13">
    <source>
        <dbReference type="PROSITE-ProRule" id="PRU00047"/>
    </source>
</evidence>
<dbReference type="CDD" id="cd07557">
    <property type="entry name" value="trimeric_dUTPase"/>
    <property type="match status" value="1"/>
</dbReference>
<keyword evidence="20" id="KW-1185">Reference proteome</keyword>
<dbReference type="GO" id="GO:0005198">
    <property type="term" value="F:structural molecule activity"/>
    <property type="evidence" value="ECO:0007669"/>
    <property type="project" value="InterPro"/>
</dbReference>
<keyword evidence="9" id="KW-0862">Zinc</keyword>
<evidence type="ECO:0000256" key="15">
    <source>
        <dbReference type="SAM" id="MobiDB-lite"/>
    </source>
</evidence>
<accession>A0A5F8AMS2</accession>
<dbReference type="SUPFAM" id="SSF47836">
    <property type="entry name" value="Retroviral matrix proteins"/>
    <property type="match status" value="1"/>
</dbReference>
<dbReference type="GO" id="GO:0004190">
    <property type="term" value="F:aspartic-type endopeptidase activity"/>
    <property type="evidence" value="ECO:0007669"/>
    <property type="project" value="InterPro"/>
</dbReference>
<evidence type="ECO:0000256" key="4">
    <source>
        <dbReference type="ARBA" id="ARBA00022707"/>
    </source>
</evidence>
<keyword evidence="7 13" id="KW-0863">Zinc-finger</keyword>
<dbReference type="InterPro" id="IPR001969">
    <property type="entry name" value="Aspartic_peptidase_AS"/>
</dbReference>
<dbReference type="SUPFAM" id="SSF50630">
    <property type="entry name" value="Acid proteases"/>
    <property type="match status" value="1"/>
</dbReference>
<dbReference type="InterPro" id="IPR008919">
    <property type="entry name" value="Retrov_capsid_N"/>
</dbReference>
<dbReference type="PROSITE" id="PS00141">
    <property type="entry name" value="ASP_PROTEASE"/>
    <property type="match status" value="1"/>
</dbReference>
<keyword evidence="8" id="KW-0378">Hydrolase</keyword>
<sequence>MGQELSQHQIYVGQLKEALKIRGVKVKGNDLFKFFDFVKDTCPWFPQEGTIDIKRWHRVGDCFQDYYNTFGPEKIPVTAFSYWNLIRDLIDKKEADPQVMAAVAQTEHILKVSSRSNLTKPPQDTEEDLISLESDHEEIKSPSVIDKEIPHENKPKKYPILQMLQKEEEINKPNQLDINWDDLEEEAAKYHNPDLPPFTSYPPPYNKTHNEASAPIVMAAIDPKEELKQKIAQLEEQIKLEELHQSLIIRLQKLKTGNEKIPNSDAMEGSLRPLQRPGQHVPRGGLVASRHREDSSPKDVFPVTETIDEQGQAWRHHTGFDFTIIKELKTAASQYGATAPYTLAIVESVAENWLTPTDWNTLVRAVLSGGDHLIWKSEFFENCRDTAKRNQQAGNGWDFDMLTGSGNYADTQAQMQYDPGLFSQIQAAATKAWRKLPVKEDPGASLTAVKQGPNEPFSDFVHRLMTTAGRIFGNAKTGVDYVKQLAYKNANPACQAAIRPYRKKTDLTGYIRLCSDIGPSYQQGIAMAAAFSGQTVRDFLINKGKDKGGCFRCGKRGHFAKDCCENQNKSPEVRIPGLCPRCKRGRHWANKCKSKTDSQGNPLPRRQGNGMRGQPQAPKQAYGAVSFVPASNSNQSISKLSRATPGSAGLDLSSTSHTILTPEMGPQTLNTGIYGPLPPNTFGLLLGRSSVTMRGLQVLPGVIDNDYEGEIKIMARAIDSIITVPQGVRIAQLLLLPLVKTDNNIQYSNRNIKGFGSSDIYWVQPITNQKPSLTLWLDGKAFTGLIDTGADVTTIKQENWPSHWSTTETLTHLRGTGQSSNPKQSSKYLTWTDKENNSGLIKPFVIPYLPVNLWGRDLLSQMKIIMCSPNDIVTAQMLTQGYTPGKGLGKGENGIPQPILVSGQLDKKGFGNF</sequence>
<evidence type="ECO:0000256" key="1">
    <source>
        <dbReference type="ARBA" id="ARBA00001339"/>
    </source>
</evidence>
<evidence type="ECO:0000256" key="11">
    <source>
        <dbReference type="ARBA" id="ARBA00023288"/>
    </source>
</evidence>
<dbReference type="InterPro" id="IPR010999">
    <property type="entry name" value="Retrovr_matrix"/>
</dbReference>
<dbReference type="GO" id="GO:0003676">
    <property type="term" value="F:nucleic acid binding"/>
    <property type="evidence" value="ECO:0007669"/>
    <property type="project" value="InterPro"/>
</dbReference>
<dbReference type="Pfam" id="PF00077">
    <property type="entry name" value="RVP"/>
    <property type="match status" value="1"/>
</dbReference>
<dbReference type="PANTHER" id="PTHR40389:SF3">
    <property type="entry name" value="IGE-BINDING PROTEIN"/>
    <property type="match status" value="1"/>
</dbReference>
<evidence type="ECO:0000256" key="6">
    <source>
        <dbReference type="ARBA" id="ARBA00022758"/>
    </source>
</evidence>
<dbReference type="PROSITE" id="PS50175">
    <property type="entry name" value="ASP_PROT_RETROV"/>
    <property type="match status" value="1"/>
</dbReference>
<evidence type="ECO:0000256" key="3">
    <source>
        <dbReference type="ARBA" id="ARBA00022670"/>
    </source>
</evidence>
<evidence type="ECO:0000256" key="12">
    <source>
        <dbReference type="ARBA" id="ARBA00037498"/>
    </source>
</evidence>
<evidence type="ECO:0000256" key="8">
    <source>
        <dbReference type="ARBA" id="ARBA00022801"/>
    </source>
</evidence>
<evidence type="ECO:0000259" key="18">
    <source>
        <dbReference type="PROSITE" id="PS50175"/>
    </source>
</evidence>
<proteinExistence type="predicted"/>
<dbReference type="InterPro" id="IPR003322">
    <property type="entry name" value="B_retro_matrix"/>
</dbReference>
<keyword evidence="6" id="KW-0688">Ribosomal frameshifting</keyword>
<dbReference type="Pfam" id="PF02337">
    <property type="entry name" value="Gag_p10"/>
    <property type="match status" value="1"/>
</dbReference>
<dbReference type="InterPro" id="IPR021109">
    <property type="entry name" value="Peptidase_aspartic_dom_sf"/>
</dbReference>
<dbReference type="CDD" id="cd05482">
    <property type="entry name" value="HIV_retropepsin_like"/>
    <property type="match status" value="1"/>
</dbReference>
<dbReference type="VEuPathDB" id="HostDB:ENSMMUG00000064656"/>
<dbReference type="InterPro" id="IPR000467">
    <property type="entry name" value="G_patch_dom"/>
</dbReference>
<evidence type="ECO:0000256" key="14">
    <source>
        <dbReference type="SAM" id="Coils"/>
    </source>
</evidence>
<dbReference type="PROSITE" id="PS50158">
    <property type="entry name" value="ZF_CCHC"/>
    <property type="match status" value="1"/>
</dbReference>
<dbReference type="PANTHER" id="PTHR40389">
    <property type="entry name" value="ENDOGENOUS RETROVIRUS GROUP K MEMBER 24 GAG POLYPROTEIN-RELATED"/>
    <property type="match status" value="1"/>
</dbReference>
<evidence type="ECO:0000313" key="20">
    <source>
        <dbReference type="Proteomes" id="UP000006718"/>
    </source>
</evidence>
<organism evidence="19 20">
    <name type="scientific">Macaca mulatta</name>
    <name type="common">Rhesus macaque</name>
    <dbReference type="NCBI Taxonomy" id="9544"/>
    <lineage>
        <taxon>Eukaryota</taxon>
        <taxon>Metazoa</taxon>
        <taxon>Chordata</taxon>
        <taxon>Craniata</taxon>
        <taxon>Vertebrata</taxon>
        <taxon>Euteleostomi</taxon>
        <taxon>Mammalia</taxon>
        <taxon>Eutheria</taxon>
        <taxon>Euarchontoglires</taxon>
        <taxon>Primates</taxon>
        <taxon>Haplorrhini</taxon>
        <taxon>Catarrhini</taxon>
        <taxon>Cercopithecidae</taxon>
        <taxon>Cercopithecinae</taxon>
        <taxon>Macaca</taxon>
    </lineage>
</organism>
<evidence type="ECO:0000256" key="2">
    <source>
        <dbReference type="ARBA" id="ARBA00013083"/>
    </source>
</evidence>
<feature type="domain" description="CCHC-type" evidence="16">
    <location>
        <begin position="550"/>
        <end position="563"/>
    </location>
</feature>
<dbReference type="InterPro" id="IPR008916">
    <property type="entry name" value="Retrov_capsid_C"/>
</dbReference>
<dbReference type="GO" id="GO:0008270">
    <property type="term" value="F:zinc ion binding"/>
    <property type="evidence" value="ECO:0007669"/>
    <property type="project" value="UniProtKB-KW"/>
</dbReference>
<dbReference type="Gene3D" id="2.70.40.10">
    <property type="match status" value="1"/>
</dbReference>
<dbReference type="SMR" id="A0A5F8AMS2"/>
<dbReference type="InterPro" id="IPR034170">
    <property type="entry name" value="Retropepsin-like_cat_dom"/>
</dbReference>
<dbReference type="InterPro" id="IPR001878">
    <property type="entry name" value="Znf_CCHC"/>
</dbReference>
<dbReference type="Pfam" id="PF00607">
    <property type="entry name" value="Gag_p24"/>
    <property type="match status" value="1"/>
</dbReference>
<reference evidence="19" key="3">
    <citation type="submission" date="2025-08" db="UniProtKB">
        <authorList>
            <consortium name="Ensembl"/>
        </authorList>
    </citation>
    <scope>IDENTIFICATION</scope>
    <source>
        <strain evidence="19">17573</strain>
    </source>
</reference>
<reference evidence="19" key="4">
    <citation type="submission" date="2025-09" db="UniProtKB">
        <authorList>
            <consortium name="Ensembl"/>
        </authorList>
    </citation>
    <scope>IDENTIFICATION</scope>
    <source>
        <strain evidence="19">17573</strain>
    </source>
</reference>
<dbReference type="PROSITE" id="PS50174">
    <property type="entry name" value="G_PATCH"/>
    <property type="match status" value="1"/>
</dbReference>
<dbReference type="InterPro" id="IPR045345">
    <property type="entry name" value="Gag_p24_C"/>
</dbReference>
<dbReference type="EC" id="3.4.23.50" evidence="2"/>
<evidence type="ECO:0000259" key="16">
    <source>
        <dbReference type="PROSITE" id="PS50158"/>
    </source>
</evidence>
<evidence type="ECO:0000256" key="9">
    <source>
        <dbReference type="ARBA" id="ARBA00022833"/>
    </source>
</evidence>
<comment type="function">
    <text evidence="12">The aspartyl protease mediates proteolytic cleavages of Gag and Gag-Pol polyproteins during or shortly after the release of the virion from the plasma membrane. Cleavages take place as an ordered, step-wise cascade to yield mature proteins. This process is called maturation. Displays maximal activity during the budding process just prior to particle release from the cell.</text>
</comment>
<dbReference type="InterPro" id="IPR001995">
    <property type="entry name" value="Peptidase_A2_cat"/>
</dbReference>
<keyword evidence="5" id="KW-0479">Metal-binding</keyword>
<feature type="region of interest" description="Disordered" evidence="15">
    <location>
        <begin position="636"/>
        <end position="664"/>
    </location>
</feature>
<dbReference type="InterPro" id="IPR036157">
    <property type="entry name" value="dUTPase-like_sf"/>
</dbReference>
<dbReference type="InterPro" id="IPR038124">
    <property type="entry name" value="B_retro_matrix_sf"/>
</dbReference>
<evidence type="ECO:0000256" key="5">
    <source>
        <dbReference type="ARBA" id="ARBA00022723"/>
    </source>
</evidence>